<protein>
    <recommendedName>
        <fullName evidence="3">Nuclear transport factor 2 family protein</fullName>
    </recommendedName>
</protein>
<dbReference type="Proteomes" id="UP000468443">
    <property type="component" value="Unassembled WGS sequence"/>
</dbReference>
<dbReference type="AlphaFoldDB" id="A0A6P0UCM4"/>
<dbReference type="RefSeq" id="WP_163691434.1">
    <property type="nucleotide sequence ID" value="NZ_JAABOP010000001.1"/>
</dbReference>
<gene>
    <name evidence="1" type="ORF">GWK09_02520</name>
</gene>
<proteinExistence type="predicted"/>
<name>A0A6P0UCM4_9FLAO</name>
<evidence type="ECO:0008006" key="3">
    <source>
        <dbReference type="Google" id="ProtNLM"/>
    </source>
</evidence>
<comment type="caution">
    <text evidence="1">The sequence shown here is derived from an EMBL/GenBank/DDBJ whole genome shotgun (WGS) entry which is preliminary data.</text>
</comment>
<organism evidence="1 2">
    <name type="scientific">Muriicola jejuensis</name>
    <dbReference type="NCBI Taxonomy" id="504488"/>
    <lineage>
        <taxon>Bacteria</taxon>
        <taxon>Pseudomonadati</taxon>
        <taxon>Bacteroidota</taxon>
        <taxon>Flavobacteriia</taxon>
        <taxon>Flavobacteriales</taxon>
        <taxon>Flavobacteriaceae</taxon>
        <taxon>Muriicola</taxon>
    </lineage>
</organism>
<evidence type="ECO:0000313" key="1">
    <source>
        <dbReference type="EMBL" id="NER09378.1"/>
    </source>
</evidence>
<sequence length="232" mass="26742">MQGQKKELKKAVHAIQSGWLSELNSTRKNTPPYTGISGLMYKDSLLVGQDAIEGMWKRLNGEDRILKYDTITFFQLYENQMLVHGVYTTAGGTKIPGVIAWKYDQRWYKAFEAVAPKSDRMGDHKTEIGLLRSSWELYANQHRPDLIVKNIFSSKGKYFYRGKVHKAMEIAEAYGYMRDKSYSINLTPRKIIPFNDRLVCEIGIYDAGGKGLYVLLWGMEGDDWKLLLDFNF</sequence>
<keyword evidence="2" id="KW-1185">Reference proteome</keyword>
<dbReference type="EMBL" id="JAABOP010000001">
    <property type="protein sequence ID" value="NER09378.1"/>
    <property type="molecule type" value="Genomic_DNA"/>
</dbReference>
<evidence type="ECO:0000313" key="2">
    <source>
        <dbReference type="Proteomes" id="UP000468443"/>
    </source>
</evidence>
<reference evidence="1 2" key="1">
    <citation type="submission" date="2020-01" db="EMBL/GenBank/DDBJ databases">
        <title>Muriicola jejuensis KCTC 22299.</title>
        <authorList>
            <person name="Wang G."/>
        </authorList>
    </citation>
    <scope>NUCLEOTIDE SEQUENCE [LARGE SCALE GENOMIC DNA]</scope>
    <source>
        <strain evidence="1 2">KCTC 22299</strain>
    </source>
</reference>
<accession>A0A6P0UCM4</accession>